<evidence type="ECO:0000313" key="4">
    <source>
        <dbReference type="Proteomes" id="UP000284842"/>
    </source>
</evidence>
<accession>A0A409VV47</accession>
<evidence type="ECO:0000256" key="1">
    <source>
        <dbReference type="SAM" id="MobiDB-lite"/>
    </source>
</evidence>
<feature type="region of interest" description="Disordered" evidence="1">
    <location>
        <begin position="35"/>
        <end position="55"/>
    </location>
</feature>
<keyword evidence="2" id="KW-1133">Transmembrane helix</keyword>
<keyword evidence="4" id="KW-1185">Reference proteome</keyword>
<reference evidence="3 4" key="1">
    <citation type="journal article" date="2018" name="Evol. Lett.">
        <title>Horizontal gene cluster transfer increased hallucinogenic mushroom diversity.</title>
        <authorList>
            <person name="Reynolds H.T."/>
            <person name="Vijayakumar V."/>
            <person name="Gluck-Thaler E."/>
            <person name="Korotkin H.B."/>
            <person name="Matheny P.B."/>
            <person name="Slot J.C."/>
        </authorList>
    </citation>
    <scope>NUCLEOTIDE SEQUENCE [LARGE SCALE GENOMIC DNA]</scope>
    <source>
        <strain evidence="3 4">2629</strain>
    </source>
</reference>
<dbReference type="InParanoid" id="A0A409VV47"/>
<keyword evidence="2" id="KW-0812">Transmembrane</keyword>
<dbReference type="Proteomes" id="UP000284842">
    <property type="component" value="Unassembled WGS sequence"/>
</dbReference>
<dbReference type="InterPro" id="IPR021848">
    <property type="entry name" value="HODM_asu-like"/>
</dbReference>
<feature type="transmembrane region" description="Helical" evidence="2">
    <location>
        <begin position="6"/>
        <end position="25"/>
    </location>
</feature>
<dbReference type="OrthoDB" id="497541at2759"/>
<organism evidence="3 4">
    <name type="scientific">Panaeolus cyanescens</name>
    <dbReference type="NCBI Taxonomy" id="181874"/>
    <lineage>
        <taxon>Eukaryota</taxon>
        <taxon>Fungi</taxon>
        <taxon>Dikarya</taxon>
        <taxon>Basidiomycota</taxon>
        <taxon>Agaricomycotina</taxon>
        <taxon>Agaricomycetes</taxon>
        <taxon>Agaricomycetidae</taxon>
        <taxon>Agaricales</taxon>
        <taxon>Agaricineae</taxon>
        <taxon>Galeropsidaceae</taxon>
        <taxon>Panaeolus</taxon>
    </lineage>
</organism>
<dbReference type="AlphaFoldDB" id="A0A409VV47"/>
<sequence length="314" mass="35457">MSNDEQVRIPWIPILAAVPICWLLYRKFNIQRDSPNAPPGNPAAGASQGSAKQDAQNGVWNPVKFSYPPVQACTDRVADIKPIPYRPFKWGPYHVTMGIRNMPWNEWIELDRGHAKYNRIKKHRVQTRGNKAVRVLGDGMNPGVRGGGEAAVELVHELAEYLSRRYPEDFYVVRHSHRSSDASQEPFESQQTPYTDWGWDGQPPIRQISITALGEVYDLPLSVADGHRAPERALEIAGYLIQDDLALMIQGEDGRYYFQAGSICLPGFWRMEDKIGLPLDEIHITGHVPQCPIETPNQCDGVWDVQGQVYTKCL</sequence>
<protein>
    <submittedName>
        <fullName evidence="3">Uncharacterized protein</fullName>
    </submittedName>
</protein>
<keyword evidence="2" id="KW-0472">Membrane</keyword>
<dbReference type="EMBL" id="NHTK01005964">
    <property type="protein sequence ID" value="PPQ70136.1"/>
    <property type="molecule type" value="Genomic_DNA"/>
</dbReference>
<evidence type="ECO:0000256" key="2">
    <source>
        <dbReference type="SAM" id="Phobius"/>
    </source>
</evidence>
<dbReference type="STRING" id="181874.A0A409VV47"/>
<gene>
    <name evidence="3" type="ORF">CVT24_003883</name>
</gene>
<dbReference type="Pfam" id="PF11927">
    <property type="entry name" value="HODM_asu-like"/>
    <property type="match status" value="1"/>
</dbReference>
<comment type="caution">
    <text evidence="3">The sequence shown here is derived from an EMBL/GenBank/DDBJ whole genome shotgun (WGS) entry which is preliminary data.</text>
</comment>
<proteinExistence type="predicted"/>
<evidence type="ECO:0000313" key="3">
    <source>
        <dbReference type="EMBL" id="PPQ70136.1"/>
    </source>
</evidence>
<name>A0A409VV47_9AGAR</name>